<evidence type="ECO:0000256" key="1">
    <source>
        <dbReference type="ARBA" id="ARBA00004141"/>
    </source>
</evidence>
<comment type="similarity">
    <text evidence="2 7">Belongs to the tetraspanin (TM4SF) family.</text>
</comment>
<reference evidence="8" key="1">
    <citation type="submission" date="2023-03" db="EMBL/GenBank/DDBJ databases">
        <authorList>
            <person name="Steffen K."/>
            <person name="Cardenas P."/>
        </authorList>
    </citation>
    <scope>NUCLEOTIDE SEQUENCE</scope>
</reference>
<evidence type="ECO:0000256" key="2">
    <source>
        <dbReference type="ARBA" id="ARBA00006840"/>
    </source>
</evidence>
<evidence type="ECO:0000256" key="4">
    <source>
        <dbReference type="ARBA" id="ARBA00022989"/>
    </source>
</evidence>
<comment type="subcellular location">
    <subcellularLocation>
        <location evidence="1 7">Membrane</location>
        <topology evidence="1 7">Multi-pass membrane protein</topology>
    </subcellularLocation>
</comment>
<dbReference type="PIRSF" id="PIRSF002419">
    <property type="entry name" value="Tetraspanin"/>
    <property type="match status" value="1"/>
</dbReference>
<dbReference type="GO" id="GO:0016020">
    <property type="term" value="C:membrane"/>
    <property type="evidence" value="ECO:0007669"/>
    <property type="project" value="UniProtKB-SubCell"/>
</dbReference>
<keyword evidence="3 7" id="KW-0812">Transmembrane</keyword>
<dbReference type="PRINTS" id="PR00259">
    <property type="entry name" value="TMFOUR"/>
</dbReference>
<evidence type="ECO:0000313" key="9">
    <source>
        <dbReference type="Proteomes" id="UP001174909"/>
    </source>
</evidence>
<dbReference type="InterPro" id="IPR008952">
    <property type="entry name" value="Tetraspanin_EC2_sf"/>
</dbReference>
<accession>A0AA35RSN0</accession>
<dbReference type="EMBL" id="CASHTH010001581">
    <property type="protein sequence ID" value="CAI8016980.1"/>
    <property type="molecule type" value="Genomic_DNA"/>
</dbReference>
<keyword evidence="9" id="KW-1185">Reference proteome</keyword>
<feature type="transmembrane region" description="Helical" evidence="7">
    <location>
        <begin position="95"/>
        <end position="117"/>
    </location>
</feature>
<evidence type="ECO:0000256" key="3">
    <source>
        <dbReference type="ARBA" id="ARBA00022692"/>
    </source>
</evidence>
<dbReference type="Proteomes" id="UP001174909">
    <property type="component" value="Unassembled WGS sequence"/>
</dbReference>
<sequence>MSRPKLKGELWSVALRILLVSVNVFVFLLCLAVFVTGVWGRVVEKSYLDVTGEPSITRTSLSVAVVGACASLLTLMGILGSVLYQSIWGRMVLSVYAFVLPFVIVAEVAAGVAAIQYRNGLESRTTVDTVKSLNSTYADGDKTSWNHWDQFQTDMECCGARNYTDYYDLFGRNIVPRSCCTNSARHSGQCANYSNTLNLADIHSKPCLDVIVPHLKTVMLEIAIVAIAIGAAQIVGIVASAIAILWTAFLEERKTHSYKRLDQRTSESSDYSAT</sequence>
<gene>
    <name evidence="8" type="ORF">GBAR_LOCUS10364</name>
</gene>
<dbReference type="AlphaFoldDB" id="A0AA35RSN0"/>
<evidence type="ECO:0000256" key="5">
    <source>
        <dbReference type="ARBA" id="ARBA00023136"/>
    </source>
</evidence>
<dbReference type="SUPFAM" id="SSF48652">
    <property type="entry name" value="Tetraspanin"/>
    <property type="match status" value="1"/>
</dbReference>
<organism evidence="8 9">
    <name type="scientific">Geodia barretti</name>
    <name type="common">Barrett's horny sponge</name>
    <dbReference type="NCBI Taxonomy" id="519541"/>
    <lineage>
        <taxon>Eukaryota</taxon>
        <taxon>Metazoa</taxon>
        <taxon>Porifera</taxon>
        <taxon>Demospongiae</taxon>
        <taxon>Heteroscleromorpha</taxon>
        <taxon>Tetractinellida</taxon>
        <taxon>Astrophorina</taxon>
        <taxon>Geodiidae</taxon>
        <taxon>Geodia</taxon>
    </lineage>
</organism>
<feature type="transmembrane region" description="Helical" evidence="7">
    <location>
        <begin position="222"/>
        <end position="250"/>
    </location>
</feature>
<proteinExistence type="inferred from homology"/>
<keyword evidence="4 7" id="KW-1133">Transmembrane helix</keyword>
<dbReference type="Gene3D" id="1.10.1450.10">
    <property type="entry name" value="Tetraspanin"/>
    <property type="match status" value="1"/>
</dbReference>
<name>A0AA35RSN0_GEOBA</name>
<comment type="caution">
    <text evidence="8">The sequence shown here is derived from an EMBL/GenBank/DDBJ whole genome shotgun (WGS) entry which is preliminary data.</text>
</comment>
<feature type="disulfide bond" evidence="6">
    <location>
        <begin position="158"/>
        <end position="179"/>
    </location>
</feature>
<evidence type="ECO:0000313" key="8">
    <source>
        <dbReference type="EMBL" id="CAI8016980.1"/>
    </source>
</evidence>
<evidence type="ECO:0000256" key="7">
    <source>
        <dbReference type="RuleBase" id="RU361218"/>
    </source>
</evidence>
<dbReference type="PANTHER" id="PTHR19282">
    <property type="entry name" value="TETRASPANIN"/>
    <property type="match status" value="1"/>
</dbReference>
<feature type="transmembrane region" description="Helical" evidence="7">
    <location>
        <begin position="12"/>
        <end position="39"/>
    </location>
</feature>
<dbReference type="PANTHER" id="PTHR19282:SF452">
    <property type="entry name" value="LD03691P"/>
    <property type="match status" value="1"/>
</dbReference>
<dbReference type="InterPro" id="IPR018499">
    <property type="entry name" value="Tetraspanin/Peripherin"/>
</dbReference>
<dbReference type="Pfam" id="PF00335">
    <property type="entry name" value="Tetraspanin"/>
    <property type="match status" value="1"/>
</dbReference>
<feature type="disulfide bond" evidence="6">
    <location>
        <begin position="157"/>
        <end position="190"/>
    </location>
</feature>
<keyword evidence="6" id="KW-1015">Disulfide bond</keyword>
<feature type="transmembrane region" description="Helical" evidence="7">
    <location>
        <begin position="59"/>
        <end position="83"/>
    </location>
</feature>
<dbReference type="InterPro" id="IPR000301">
    <property type="entry name" value="Tetraspanin_animals"/>
</dbReference>
<protein>
    <recommendedName>
        <fullName evidence="7">Tetraspanin</fullName>
    </recommendedName>
</protein>
<evidence type="ECO:0000256" key="6">
    <source>
        <dbReference type="PIRSR" id="PIRSR002419-1"/>
    </source>
</evidence>
<keyword evidence="5 7" id="KW-0472">Membrane</keyword>